<feature type="compositionally biased region" description="Low complexity" evidence="6">
    <location>
        <begin position="87"/>
        <end position="109"/>
    </location>
</feature>
<evidence type="ECO:0000256" key="4">
    <source>
        <dbReference type="ARBA" id="ARBA00023163"/>
    </source>
</evidence>
<dbReference type="Pfam" id="PF00847">
    <property type="entry name" value="AP2"/>
    <property type="match status" value="1"/>
</dbReference>
<dbReference type="InterPro" id="IPR001471">
    <property type="entry name" value="AP2/ERF_dom"/>
</dbReference>
<protein>
    <recommendedName>
        <fullName evidence="7">AP2/ERF domain-containing protein</fullName>
    </recommendedName>
</protein>
<dbReference type="FunFam" id="3.30.730.10:FF:000001">
    <property type="entry name" value="Ethylene-responsive transcription factor 2"/>
    <property type="match status" value="1"/>
</dbReference>
<feature type="domain" description="AP2/ERF" evidence="7">
    <location>
        <begin position="18"/>
        <end position="75"/>
    </location>
</feature>
<sequence length="193" mass="20374">MRRAKPPPQQPSPSPEIRYRGVRRRPSGRYAAEIRDPAKKTPIWLGTYDCAEAAAHAYDAAARSLRGPTARTNFPSAAVRAPRHRAPSASAAAPTAPAAAATSSHSSTVESWSGGAPRAAALPRSAVPMEEDDDEDCHSYCGSSSSVLCDDACGDDAVASRAPLPFDLNLPPPLDAAAETHQMGARYDTLLRL</sequence>
<dbReference type="CDD" id="cd00018">
    <property type="entry name" value="AP2"/>
    <property type="match status" value="1"/>
</dbReference>
<keyword evidence="4" id="KW-0804">Transcription</keyword>
<feature type="region of interest" description="Disordered" evidence="6">
    <location>
        <begin position="78"/>
        <end position="122"/>
    </location>
</feature>
<dbReference type="InterPro" id="IPR036955">
    <property type="entry name" value="AP2/ERF_dom_sf"/>
</dbReference>
<proteinExistence type="predicted"/>
<keyword evidence="2" id="KW-0805">Transcription regulation</keyword>
<evidence type="ECO:0000256" key="3">
    <source>
        <dbReference type="ARBA" id="ARBA00023125"/>
    </source>
</evidence>
<dbReference type="PANTHER" id="PTHR31677">
    <property type="entry name" value="AP2 DOMAIN CLASS TRANSCRIPTION FACTOR"/>
    <property type="match status" value="1"/>
</dbReference>
<dbReference type="SUPFAM" id="SSF54171">
    <property type="entry name" value="DNA-binding domain"/>
    <property type="match status" value="1"/>
</dbReference>
<evidence type="ECO:0000256" key="2">
    <source>
        <dbReference type="ARBA" id="ARBA00023015"/>
    </source>
</evidence>
<feature type="compositionally biased region" description="Pro residues" evidence="6">
    <location>
        <begin position="1"/>
        <end position="14"/>
    </location>
</feature>
<dbReference type="PRINTS" id="PR00367">
    <property type="entry name" value="ETHRSPELEMNT"/>
</dbReference>
<accession>A0A3L6EQB6</accession>
<evidence type="ECO:0000256" key="1">
    <source>
        <dbReference type="ARBA" id="ARBA00004123"/>
    </source>
</evidence>
<dbReference type="PROSITE" id="PS51032">
    <property type="entry name" value="AP2_ERF"/>
    <property type="match status" value="1"/>
</dbReference>
<dbReference type="GO" id="GO:0003700">
    <property type="term" value="F:DNA-binding transcription factor activity"/>
    <property type="evidence" value="ECO:0007669"/>
    <property type="project" value="InterPro"/>
</dbReference>
<reference evidence="8 9" key="1">
    <citation type="journal article" date="2018" name="Nat. Genet.">
        <title>Extensive intraspecific gene order and gene structural variations between Mo17 and other maize genomes.</title>
        <authorList>
            <person name="Sun S."/>
            <person name="Zhou Y."/>
            <person name="Chen J."/>
            <person name="Shi J."/>
            <person name="Zhao H."/>
            <person name="Zhao H."/>
            <person name="Song W."/>
            <person name="Zhang M."/>
            <person name="Cui Y."/>
            <person name="Dong X."/>
            <person name="Liu H."/>
            <person name="Ma X."/>
            <person name="Jiao Y."/>
            <person name="Wang B."/>
            <person name="Wei X."/>
            <person name="Stein J.C."/>
            <person name="Glaubitz J.C."/>
            <person name="Lu F."/>
            <person name="Yu G."/>
            <person name="Liang C."/>
            <person name="Fengler K."/>
            <person name="Li B."/>
            <person name="Rafalski A."/>
            <person name="Schnable P.S."/>
            <person name="Ware D.H."/>
            <person name="Buckler E.S."/>
            <person name="Lai J."/>
        </authorList>
    </citation>
    <scope>NUCLEOTIDE SEQUENCE [LARGE SCALE GENOMIC DNA]</scope>
    <source>
        <strain evidence="9">cv. Missouri 17</strain>
        <tissue evidence="8">Seedling</tissue>
    </source>
</reference>
<keyword evidence="5" id="KW-0539">Nucleus</keyword>
<dbReference type="InterPro" id="IPR016177">
    <property type="entry name" value="DNA-bd_dom_sf"/>
</dbReference>
<comment type="subcellular location">
    <subcellularLocation>
        <location evidence="1">Nucleus</location>
    </subcellularLocation>
</comment>
<dbReference type="KEGG" id="zma:100280796"/>
<evidence type="ECO:0000256" key="5">
    <source>
        <dbReference type="ARBA" id="ARBA00023242"/>
    </source>
</evidence>
<organism evidence="8 9">
    <name type="scientific">Zea mays</name>
    <name type="common">Maize</name>
    <dbReference type="NCBI Taxonomy" id="4577"/>
    <lineage>
        <taxon>Eukaryota</taxon>
        <taxon>Viridiplantae</taxon>
        <taxon>Streptophyta</taxon>
        <taxon>Embryophyta</taxon>
        <taxon>Tracheophyta</taxon>
        <taxon>Spermatophyta</taxon>
        <taxon>Magnoliopsida</taxon>
        <taxon>Liliopsida</taxon>
        <taxon>Poales</taxon>
        <taxon>Poaceae</taxon>
        <taxon>PACMAD clade</taxon>
        <taxon>Panicoideae</taxon>
        <taxon>Andropogonodae</taxon>
        <taxon>Andropogoneae</taxon>
        <taxon>Tripsacinae</taxon>
        <taxon>Zea</taxon>
    </lineage>
</organism>
<dbReference type="OMA" id="XEVAARA"/>
<evidence type="ECO:0000256" key="6">
    <source>
        <dbReference type="SAM" id="MobiDB-lite"/>
    </source>
</evidence>
<evidence type="ECO:0000313" key="9">
    <source>
        <dbReference type="Proteomes" id="UP000251960"/>
    </source>
</evidence>
<dbReference type="Proteomes" id="UP000251960">
    <property type="component" value="Chromosome 5"/>
</dbReference>
<gene>
    <name evidence="8" type="ORF">Zm00014a_023961</name>
</gene>
<evidence type="ECO:0000313" key="8">
    <source>
        <dbReference type="EMBL" id="PWZ23264.1"/>
    </source>
</evidence>
<dbReference type="AlphaFoldDB" id="A0A3L6EQB6"/>
<evidence type="ECO:0000259" key="7">
    <source>
        <dbReference type="PROSITE" id="PS51032"/>
    </source>
</evidence>
<dbReference type="EMBL" id="NCVQ01000006">
    <property type="protein sequence ID" value="PWZ23264.1"/>
    <property type="molecule type" value="Genomic_DNA"/>
</dbReference>
<dbReference type="Gene3D" id="3.30.730.10">
    <property type="entry name" value="AP2/ERF domain"/>
    <property type="match status" value="1"/>
</dbReference>
<keyword evidence="3" id="KW-0238">DNA-binding</keyword>
<comment type="caution">
    <text evidence="8">The sequence shown here is derived from an EMBL/GenBank/DDBJ whole genome shotgun (WGS) entry which is preliminary data.</text>
</comment>
<dbReference type="ExpressionAtlas" id="A0A3L6EQB6">
    <property type="expression patterns" value="baseline and differential"/>
</dbReference>
<name>A0A3L6EQB6_MAIZE</name>
<dbReference type="PANTHER" id="PTHR31677:SF66">
    <property type="entry name" value="OS06G0691100 PROTEIN"/>
    <property type="match status" value="1"/>
</dbReference>
<dbReference type="GO" id="GO:0003677">
    <property type="term" value="F:DNA binding"/>
    <property type="evidence" value="ECO:0007669"/>
    <property type="project" value="UniProtKB-KW"/>
</dbReference>
<dbReference type="SMR" id="A0A3L6EQB6"/>
<dbReference type="SMART" id="SM00380">
    <property type="entry name" value="AP2"/>
    <property type="match status" value="1"/>
</dbReference>
<dbReference type="OrthoDB" id="695673at2759"/>
<dbReference type="GO" id="GO:0005634">
    <property type="term" value="C:nucleus"/>
    <property type="evidence" value="ECO:0007669"/>
    <property type="project" value="UniProtKB-SubCell"/>
</dbReference>
<feature type="region of interest" description="Disordered" evidence="6">
    <location>
        <begin position="1"/>
        <end position="36"/>
    </location>
</feature>